<dbReference type="InterPro" id="IPR000515">
    <property type="entry name" value="MetI-like"/>
</dbReference>
<feature type="transmembrane region" description="Helical" evidence="7">
    <location>
        <begin position="292"/>
        <end position="313"/>
    </location>
</feature>
<evidence type="ECO:0000256" key="5">
    <source>
        <dbReference type="ARBA" id="ARBA00022989"/>
    </source>
</evidence>
<dbReference type="RefSeq" id="WP_035133792.1">
    <property type="nucleotide sequence ID" value="NZ_JPMD01000030.1"/>
</dbReference>
<dbReference type="CDD" id="cd06261">
    <property type="entry name" value="TM_PBP2"/>
    <property type="match status" value="1"/>
</dbReference>
<keyword evidence="3" id="KW-1003">Cell membrane</keyword>
<name>A0A084J9X0_9CLOT</name>
<evidence type="ECO:0000313" key="9">
    <source>
        <dbReference type="EMBL" id="KEZ85754.1"/>
    </source>
</evidence>
<evidence type="ECO:0000256" key="1">
    <source>
        <dbReference type="ARBA" id="ARBA00004651"/>
    </source>
</evidence>
<sequence>MLKFLGKRLLNLIPVMLIITIILFILLQLMPGDPVSAYLGQGSKTTPEQQQMIREQLGLDKSPVVQYFNWLGRTLKGDFGSSLKFRKPVSAVIGDYIWNTFILNIVSMVLAFAIAIPVGIKSAVKKYGVFDNFWTVFSLVGVGMPSFFFALLMIFFIAVPSNGAIPLNGMRTPVMAAVGYESFMAEAIDVAKHMILPVIILTILSLAGLIRYVRNSVIEVINQDYIRTARSKGLKEKVVIYRHAFRNALIPIVTLVGMYIPSLFGGAILLETVLLWPGIGNILYTSVMGRDIWVVMAANTFYAVLMVLGNLVSDMSYALVDPRVKVE</sequence>
<dbReference type="SUPFAM" id="SSF161098">
    <property type="entry name" value="MetI-like"/>
    <property type="match status" value="1"/>
</dbReference>
<evidence type="ECO:0000256" key="3">
    <source>
        <dbReference type="ARBA" id="ARBA00022475"/>
    </source>
</evidence>
<dbReference type="GO" id="GO:0055085">
    <property type="term" value="P:transmembrane transport"/>
    <property type="evidence" value="ECO:0007669"/>
    <property type="project" value="InterPro"/>
</dbReference>
<dbReference type="PROSITE" id="PS50928">
    <property type="entry name" value="ABC_TM1"/>
    <property type="match status" value="1"/>
</dbReference>
<evidence type="ECO:0000256" key="7">
    <source>
        <dbReference type="RuleBase" id="RU363032"/>
    </source>
</evidence>
<evidence type="ECO:0000256" key="6">
    <source>
        <dbReference type="ARBA" id="ARBA00023136"/>
    </source>
</evidence>
<evidence type="ECO:0000256" key="4">
    <source>
        <dbReference type="ARBA" id="ARBA00022692"/>
    </source>
</evidence>
<dbReference type="PANTHER" id="PTHR30465">
    <property type="entry name" value="INNER MEMBRANE ABC TRANSPORTER"/>
    <property type="match status" value="1"/>
</dbReference>
<keyword evidence="4 7" id="KW-0812">Transmembrane</keyword>
<reference evidence="9 10" key="1">
    <citation type="submission" date="2014-07" db="EMBL/GenBank/DDBJ databases">
        <title>Draft genome of Clostridium sulfidigenes 113A isolated from sediments associated with methane hydrate from Krishna Godavari basin.</title>
        <authorList>
            <person name="Honkalas V.S."/>
            <person name="Dabir A.P."/>
            <person name="Arora P."/>
            <person name="Dhakephalkar P.K."/>
        </authorList>
    </citation>
    <scope>NUCLEOTIDE SEQUENCE [LARGE SCALE GENOMIC DNA]</scope>
    <source>
        <strain evidence="9 10">113A</strain>
    </source>
</reference>
<feature type="transmembrane region" description="Helical" evidence="7">
    <location>
        <begin position="248"/>
        <end position="270"/>
    </location>
</feature>
<keyword evidence="2 7" id="KW-0813">Transport</keyword>
<dbReference type="PANTHER" id="PTHR30465:SF0">
    <property type="entry name" value="OLIGOPEPTIDE TRANSPORT SYSTEM PERMEASE PROTEIN APPB"/>
    <property type="match status" value="1"/>
</dbReference>
<comment type="similarity">
    <text evidence="7">Belongs to the binding-protein-dependent transport system permease family.</text>
</comment>
<dbReference type="eggNOG" id="COG0601">
    <property type="taxonomic scope" value="Bacteria"/>
</dbReference>
<dbReference type="Proteomes" id="UP000028542">
    <property type="component" value="Unassembled WGS sequence"/>
</dbReference>
<feature type="domain" description="ABC transmembrane type-1" evidence="8">
    <location>
        <begin position="97"/>
        <end position="313"/>
    </location>
</feature>
<keyword evidence="6 7" id="KW-0472">Membrane</keyword>
<gene>
    <name evidence="9" type="ORF">IO99_12650</name>
</gene>
<dbReference type="InterPro" id="IPR035906">
    <property type="entry name" value="MetI-like_sf"/>
</dbReference>
<evidence type="ECO:0000256" key="2">
    <source>
        <dbReference type="ARBA" id="ARBA00022448"/>
    </source>
</evidence>
<dbReference type="Gene3D" id="1.10.3720.10">
    <property type="entry name" value="MetI-like"/>
    <property type="match status" value="1"/>
</dbReference>
<dbReference type="Pfam" id="PF19300">
    <property type="entry name" value="BPD_transp_1_N"/>
    <property type="match status" value="1"/>
</dbReference>
<dbReference type="EMBL" id="JPMD01000030">
    <property type="protein sequence ID" value="KEZ85754.1"/>
    <property type="molecule type" value="Genomic_DNA"/>
</dbReference>
<feature type="transmembrane region" description="Helical" evidence="7">
    <location>
        <begin position="12"/>
        <end position="30"/>
    </location>
</feature>
<protein>
    <submittedName>
        <fullName evidence="9">Diguanylate cyclase</fullName>
    </submittedName>
</protein>
<evidence type="ECO:0000313" key="10">
    <source>
        <dbReference type="Proteomes" id="UP000028542"/>
    </source>
</evidence>
<feature type="transmembrane region" description="Helical" evidence="7">
    <location>
        <begin position="132"/>
        <end position="159"/>
    </location>
</feature>
<comment type="caution">
    <text evidence="9">The sequence shown here is derived from an EMBL/GenBank/DDBJ whole genome shotgun (WGS) entry which is preliminary data.</text>
</comment>
<feature type="transmembrane region" description="Helical" evidence="7">
    <location>
        <begin position="96"/>
        <end position="120"/>
    </location>
</feature>
<feature type="transmembrane region" description="Helical" evidence="7">
    <location>
        <begin position="194"/>
        <end position="213"/>
    </location>
</feature>
<dbReference type="Pfam" id="PF00528">
    <property type="entry name" value="BPD_transp_1"/>
    <property type="match status" value="1"/>
</dbReference>
<dbReference type="GO" id="GO:0005886">
    <property type="term" value="C:plasma membrane"/>
    <property type="evidence" value="ECO:0007669"/>
    <property type="project" value="UniProtKB-SubCell"/>
</dbReference>
<accession>A0A084J9X0</accession>
<dbReference type="AlphaFoldDB" id="A0A084J9X0"/>
<comment type="subcellular location">
    <subcellularLocation>
        <location evidence="1 7">Cell membrane</location>
        <topology evidence="1 7">Multi-pass membrane protein</topology>
    </subcellularLocation>
</comment>
<dbReference type="InterPro" id="IPR045621">
    <property type="entry name" value="BPD_transp_1_N"/>
</dbReference>
<keyword evidence="5 7" id="KW-1133">Transmembrane helix</keyword>
<keyword evidence="10" id="KW-1185">Reference proteome</keyword>
<organism evidence="9 10">
    <name type="scientific">Clostridium sulfidigenes</name>
    <dbReference type="NCBI Taxonomy" id="318464"/>
    <lineage>
        <taxon>Bacteria</taxon>
        <taxon>Bacillati</taxon>
        <taxon>Bacillota</taxon>
        <taxon>Clostridia</taxon>
        <taxon>Eubacteriales</taxon>
        <taxon>Clostridiaceae</taxon>
        <taxon>Clostridium</taxon>
    </lineage>
</organism>
<dbReference type="STRING" id="318464.IO99_12650"/>
<evidence type="ECO:0000259" key="8">
    <source>
        <dbReference type="PROSITE" id="PS50928"/>
    </source>
</evidence>
<proteinExistence type="inferred from homology"/>